<dbReference type="EMBL" id="LR796294">
    <property type="protein sequence ID" value="CAB4135281.1"/>
    <property type="molecule type" value="Genomic_DNA"/>
</dbReference>
<evidence type="ECO:0000313" key="3">
    <source>
        <dbReference type="EMBL" id="CAB4135281.1"/>
    </source>
</evidence>
<dbReference type="SUPFAM" id="SSF56300">
    <property type="entry name" value="Metallo-dependent phosphatases"/>
    <property type="match status" value="1"/>
</dbReference>
<evidence type="ECO:0000259" key="1">
    <source>
        <dbReference type="Pfam" id="PF00149"/>
    </source>
</evidence>
<dbReference type="InterPro" id="IPR004843">
    <property type="entry name" value="Calcineurin-like_PHP"/>
</dbReference>
<dbReference type="GO" id="GO:0016787">
    <property type="term" value="F:hydrolase activity"/>
    <property type="evidence" value="ECO:0007669"/>
    <property type="project" value="InterPro"/>
</dbReference>
<dbReference type="InterPro" id="IPR029052">
    <property type="entry name" value="Metallo-depent_PP-like"/>
</dbReference>
<evidence type="ECO:0000313" key="2">
    <source>
        <dbReference type="EMBL" id="CAB4131515.1"/>
    </source>
</evidence>
<reference evidence="2" key="1">
    <citation type="submission" date="2020-04" db="EMBL/GenBank/DDBJ databases">
        <authorList>
            <person name="Chiriac C."/>
            <person name="Salcher M."/>
            <person name="Ghai R."/>
            <person name="Kavagutti S V."/>
        </authorList>
    </citation>
    <scope>NUCLEOTIDE SEQUENCE</scope>
</reference>
<accession>A0A6J5LBN2</accession>
<name>A0A6J5LBN2_9CAUD</name>
<dbReference type="EMBL" id="LR796249">
    <property type="protein sequence ID" value="CAB4131515.1"/>
    <property type="molecule type" value="Genomic_DNA"/>
</dbReference>
<organism evidence="2">
    <name type="scientific">uncultured Caudovirales phage</name>
    <dbReference type="NCBI Taxonomy" id="2100421"/>
    <lineage>
        <taxon>Viruses</taxon>
        <taxon>Duplodnaviria</taxon>
        <taxon>Heunggongvirae</taxon>
        <taxon>Uroviricota</taxon>
        <taxon>Caudoviricetes</taxon>
        <taxon>Peduoviridae</taxon>
        <taxon>Maltschvirus</taxon>
        <taxon>Maltschvirus maltsch</taxon>
    </lineage>
</organism>
<feature type="domain" description="Calcineurin-like phosphoesterase" evidence="1">
    <location>
        <begin position="1"/>
        <end position="205"/>
    </location>
</feature>
<sequence length="239" mass="27121">MKVQILSDLHLNAHMDKGKSFIASLPTDLNADVLIIAGDVATQRNGIRDNALQMLSDHYRAPTNILCVLGNHDFWGPTPPRDLVIDNLPHPNTVVVSEYRSYETGSKRILAGVMWFPTTANRGTNDFELVPEFVPWVFGQNKLFYSFLKTELKEGDIVVTHYAPSWKSVHPRFAGSPINACYISDMEDLILERKPALWVHGHVHDSFDYMIGSTRVVCNPFGYPWQLNPKFNDRLIIEV</sequence>
<dbReference type="PANTHER" id="PTHR37844">
    <property type="entry name" value="SER/THR PROTEIN PHOSPHATASE SUPERFAMILY (AFU_ORTHOLOGUE AFUA_1G14840)"/>
    <property type="match status" value="1"/>
</dbReference>
<protein>
    <submittedName>
        <fullName evidence="2">Calcineurin-like phosphoesterase domain, ApaH type</fullName>
    </submittedName>
</protein>
<gene>
    <name evidence="2" type="ORF">UFOVP127_131</name>
    <name evidence="3" type="ORF">UFOVP276_237</name>
</gene>
<dbReference type="PANTHER" id="PTHR37844:SF2">
    <property type="entry name" value="SER_THR PROTEIN PHOSPHATASE SUPERFAMILY (AFU_ORTHOLOGUE AFUA_1G14840)"/>
    <property type="match status" value="1"/>
</dbReference>
<dbReference type="Pfam" id="PF00149">
    <property type="entry name" value="Metallophos"/>
    <property type="match status" value="1"/>
</dbReference>
<dbReference type="Gene3D" id="3.60.21.10">
    <property type="match status" value="1"/>
</dbReference>
<proteinExistence type="predicted"/>